<dbReference type="STRING" id="10195.A0A3M7RWT7"/>
<dbReference type="GO" id="GO:0007160">
    <property type="term" value="P:cell-matrix adhesion"/>
    <property type="evidence" value="ECO:0007669"/>
    <property type="project" value="TreeGrafter"/>
</dbReference>
<dbReference type="SUPFAM" id="SSF57262">
    <property type="entry name" value="Leech antihemostatic proteins"/>
    <property type="match status" value="2"/>
</dbReference>
<evidence type="ECO:0000259" key="10">
    <source>
        <dbReference type="PROSITE" id="PS51162"/>
    </source>
</evidence>
<name>A0A3M7RWT7_BRAPC</name>
<dbReference type="Gene3D" id="4.10.800.10">
    <property type="entry name" value="Thyroglobulin type-1"/>
    <property type="match status" value="2"/>
</dbReference>
<dbReference type="OrthoDB" id="10021323at2759"/>
<dbReference type="GO" id="GO:0005615">
    <property type="term" value="C:extracellular space"/>
    <property type="evidence" value="ECO:0007669"/>
    <property type="project" value="TreeGrafter"/>
</dbReference>
<dbReference type="CDD" id="cd00191">
    <property type="entry name" value="TY"/>
    <property type="match status" value="1"/>
</dbReference>
<feature type="compositionally biased region" description="Basic and acidic residues" evidence="8">
    <location>
        <begin position="323"/>
        <end position="337"/>
    </location>
</feature>
<feature type="compositionally biased region" description="Basic and acidic residues" evidence="8">
    <location>
        <begin position="373"/>
        <end position="450"/>
    </location>
</feature>
<evidence type="ECO:0000256" key="5">
    <source>
        <dbReference type="ARBA" id="ARBA00022900"/>
    </source>
</evidence>
<dbReference type="InterPro" id="IPR036857">
    <property type="entry name" value="Thyroglobulin_1_sf"/>
</dbReference>
<reference evidence="12 13" key="1">
    <citation type="journal article" date="2018" name="Sci. Rep.">
        <title>Genomic signatures of local adaptation to the degree of environmental predictability in rotifers.</title>
        <authorList>
            <person name="Franch-Gras L."/>
            <person name="Hahn C."/>
            <person name="Garcia-Roger E.M."/>
            <person name="Carmona M.J."/>
            <person name="Serra M."/>
            <person name="Gomez A."/>
        </authorList>
    </citation>
    <scope>NUCLEOTIDE SEQUENCE [LARGE SCALE GENOMIC DNA]</scope>
    <source>
        <strain evidence="12">HYR1</strain>
    </source>
</reference>
<feature type="compositionally biased region" description="Acidic residues" evidence="8">
    <location>
        <begin position="485"/>
        <end position="495"/>
    </location>
</feature>
<keyword evidence="2" id="KW-0964">Secreted</keyword>
<dbReference type="AlphaFoldDB" id="A0A3M7RWT7"/>
<dbReference type="PROSITE" id="PS51162">
    <property type="entry name" value="THYROGLOBULIN_1_2"/>
    <property type="match status" value="2"/>
</dbReference>
<protein>
    <submittedName>
        <fullName evidence="12">Cysteine-rich motor neuron 1-like</fullName>
    </submittedName>
</protein>
<dbReference type="PANTHER" id="PTHR12352:SF3">
    <property type="entry name" value="NIDOGEN-2"/>
    <property type="match status" value="1"/>
</dbReference>
<dbReference type="SMART" id="SM00211">
    <property type="entry name" value="TY"/>
    <property type="match status" value="3"/>
</dbReference>
<dbReference type="SUPFAM" id="SSF57610">
    <property type="entry name" value="Thyroglobulin type-1 domain"/>
    <property type="match status" value="2"/>
</dbReference>
<keyword evidence="13" id="KW-1185">Reference proteome</keyword>
<evidence type="ECO:0000256" key="9">
    <source>
        <dbReference type="SAM" id="SignalP"/>
    </source>
</evidence>
<sequence length="949" mass="107820">MKRLNLLKIFFINISLVSLNPIEKKSCSLENNSNFDYSLLIGNWLDIARTNFYFKTNTWKHGVAKVGIKNKTIEIAYTAKNSSNYCVSATSVEASIIAEKNSAIFAQSFGNGYLKILDIQDNLVVVGFCYSSDAILDSNACNMDELDIFVWSKSKINVTPKLKNFIFDLLQKYCIETIEQIVFSDSENSSCLASQDKMMTADLNLNIEKKTDQTSQNSFKRLIPKYEEEKLKNGIDKSSVFSRTYSPGIDLEVSFKLINKSLDQLIMGHNFSINGINIDQGKQVDRELEKKSTFNQEILSIENGNSQSYLNAASNDVEDFSNEEDRERLQQKDPKEYDENDEMEEVDGKEENDQKEKVNGKEENDQNNEMEELNGKEENDQKEEINENKKNVQNNEKEEVNGKEENDQKEEINENKKNVQNNEKEEVNGKEENDQNNEKEEVNGKEKNDQNNEMEEVNGKEENGQNNEKEEVNKNEESENLGINENEEYDENEESYENDVNEYIENNKSQEAKIPIEARISKVKEDRVCPHINCPISHCSHGRKKDRKGCETCDCLKNPDITCKIPYCHPCFYGSFTDEDGCESCACKPRPTPSSIYECPKLECPSCNYGSIKDEYGCESCICIRPNSPERSFKCPPEPTCPFGACEYGSILNEYGCSTCDCLKSNSPDQIQCKKLRCTENCPHGYFTDKNGCETCVCKPEWMSPCYSSNSDCATDCEFGVYLDRNGCASCECLPDPNLKTSCLLFKEINANTECNEEGKFLPRQCNQQECRCVTQDGIPISDFKANVSDADQMNCECALALYEASRFKAFGFKLYCSAIGNYEAIQCVGASCACVNEHGDPLGPSVPIYQKHLLRCEGVYQRVYHSKYATKIAPMTLVPPLCVIHRERALEMKSIDKHISIPECDVRGEYLPVQCDRQSKYCWCVNTHNGIEIYGTRLIGQKPNCDQI</sequence>
<gene>
    <name evidence="12" type="ORF">BpHYR1_020883</name>
</gene>
<evidence type="ECO:0000259" key="11">
    <source>
        <dbReference type="PROSITE" id="PS51252"/>
    </source>
</evidence>
<feature type="signal peptide" evidence="9">
    <location>
        <begin position="1"/>
        <end position="19"/>
    </location>
</feature>
<keyword evidence="4" id="KW-0677">Repeat</keyword>
<evidence type="ECO:0000256" key="1">
    <source>
        <dbReference type="ARBA" id="ARBA00004613"/>
    </source>
</evidence>
<comment type="subcellular location">
    <subcellularLocation>
        <location evidence="1">Secreted</location>
    </subcellularLocation>
</comment>
<dbReference type="Pfam" id="PF00086">
    <property type="entry name" value="Thyroglobulin_1"/>
    <property type="match status" value="2"/>
</dbReference>
<feature type="compositionally biased region" description="Basic and acidic residues" evidence="8">
    <location>
        <begin position="349"/>
        <end position="364"/>
    </location>
</feature>
<proteinExistence type="predicted"/>
<evidence type="ECO:0000256" key="3">
    <source>
        <dbReference type="ARBA" id="ARBA00022690"/>
    </source>
</evidence>
<keyword evidence="6 7" id="KW-1015">Disulfide bond</keyword>
<dbReference type="InterPro" id="IPR051950">
    <property type="entry name" value="Dev_reg/Prot_inhib"/>
</dbReference>
<evidence type="ECO:0000256" key="8">
    <source>
        <dbReference type="SAM" id="MobiDB-lite"/>
    </source>
</evidence>
<dbReference type="InterPro" id="IPR000716">
    <property type="entry name" value="Thyroglobulin_1"/>
</dbReference>
<evidence type="ECO:0000256" key="4">
    <source>
        <dbReference type="ARBA" id="ARBA00022737"/>
    </source>
</evidence>
<comment type="caution">
    <text evidence="12">The sequence shown here is derived from an EMBL/GenBank/DDBJ whole genome shotgun (WGS) entry which is preliminary data.</text>
</comment>
<feature type="domain" description="Antistasin-like" evidence="11">
    <location>
        <begin position="673"/>
        <end position="698"/>
    </location>
</feature>
<keyword evidence="5" id="KW-0722">Serine protease inhibitor</keyword>
<feature type="disulfide bond" evidence="7">
    <location>
        <begin position="916"/>
        <end position="923"/>
    </location>
</feature>
<evidence type="ECO:0000256" key="2">
    <source>
        <dbReference type="ARBA" id="ARBA00022525"/>
    </source>
</evidence>
<dbReference type="GO" id="GO:0004867">
    <property type="term" value="F:serine-type endopeptidase inhibitor activity"/>
    <property type="evidence" value="ECO:0007669"/>
    <property type="project" value="UniProtKB-KW"/>
</dbReference>
<keyword evidence="3" id="KW-0646">Protease inhibitor</keyword>
<dbReference type="PANTHER" id="PTHR12352">
    <property type="entry name" value="SECRETED MODULAR CALCIUM-BINDING PROTEIN"/>
    <property type="match status" value="1"/>
</dbReference>
<evidence type="ECO:0000256" key="6">
    <source>
        <dbReference type="ARBA" id="ARBA00023157"/>
    </source>
</evidence>
<evidence type="ECO:0000313" key="13">
    <source>
        <dbReference type="Proteomes" id="UP000276133"/>
    </source>
</evidence>
<organism evidence="12 13">
    <name type="scientific">Brachionus plicatilis</name>
    <name type="common">Marine rotifer</name>
    <name type="synonym">Brachionus muelleri</name>
    <dbReference type="NCBI Taxonomy" id="10195"/>
    <lineage>
        <taxon>Eukaryota</taxon>
        <taxon>Metazoa</taxon>
        <taxon>Spiralia</taxon>
        <taxon>Gnathifera</taxon>
        <taxon>Rotifera</taxon>
        <taxon>Eurotatoria</taxon>
        <taxon>Monogononta</taxon>
        <taxon>Pseudotrocha</taxon>
        <taxon>Ploima</taxon>
        <taxon>Brachionidae</taxon>
        <taxon>Brachionus</taxon>
    </lineage>
</organism>
<feature type="compositionally biased region" description="Basic and acidic residues" evidence="8">
    <location>
        <begin position="457"/>
        <end position="477"/>
    </location>
</feature>
<dbReference type="EMBL" id="REGN01002492">
    <property type="protein sequence ID" value="RNA27777.1"/>
    <property type="molecule type" value="Genomic_DNA"/>
</dbReference>
<comment type="caution">
    <text evidence="7">Lacks conserved residue(s) required for the propagation of feature annotation.</text>
</comment>
<dbReference type="PROSITE" id="PS51252">
    <property type="entry name" value="ANTISTASIN"/>
    <property type="match status" value="2"/>
</dbReference>
<feature type="domain" description="Thyroglobulin type-1" evidence="10">
    <location>
        <begin position="880"/>
        <end position="946"/>
    </location>
</feature>
<dbReference type="InterPro" id="IPR004094">
    <property type="entry name" value="Antistasin-like"/>
</dbReference>
<feature type="domain" description="Antistasin-like" evidence="11">
    <location>
        <begin position="529"/>
        <end position="555"/>
    </location>
</feature>
<feature type="domain" description="Thyroglobulin type-1" evidence="10">
    <location>
        <begin position="740"/>
        <end position="796"/>
    </location>
</feature>
<dbReference type="InterPro" id="IPR011061">
    <property type="entry name" value="Hirudin/antistatin"/>
</dbReference>
<dbReference type="Gene3D" id="2.10.22.10">
    <property type="entry name" value="Antistasin, domain 1"/>
    <property type="match status" value="2"/>
</dbReference>
<keyword evidence="9" id="KW-0732">Signal</keyword>
<accession>A0A3M7RWT7</accession>
<feature type="chain" id="PRO_5018148419" evidence="9">
    <location>
        <begin position="20"/>
        <end position="949"/>
    </location>
</feature>
<dbReference type="Proteomes" id="UP000276133">
    <property type="component" value="Unassembled WGS sequence"/>
</dbReference>
<dbReference type="GO" id="GO:0005604">
    <property type="term" value="C:basement membrane"/>
    <property type="evidence" value="ECO:0007669"/>
    <property type="project" value="TreeGrafter"/>
</dbReference>
<evidence type="ECO:0000256" key="7">
    <source>
        <dbReference type="PROSITE-ProRule" id="PRU00500"/>
    </source>
</evidence>
<feature type="region of interest" description="Disordered" evidence="8">
    <location>
        <begin position="316"/>
        <end position="495"/>
    </location>
</feature>
<feature type="compositionally biased region" description="Acidic residues" evidence="8">
    <location>
        <begin position="338"/>
        <end position="348"/>
    </location>
</feature>
<evidence type="ECO:0000313" key="12">
    <source>
        <dbReference type="EMBL" id="RNA27777.1"/>
    </source>
</evidence>
<dbReference type="Pfam" id="PF02822">
    <property type="entry name" value="Antistasin"/>
    <property type="match status" value="2"/>
</dbReference>